<dbReference type="SMART" id="SM01163">
    <property type="entry name" value="DUF1785"/>
    <property type="match status" value="1"/>
</dbReference>
<dbReference type="STRING" id="1835702.A0A1F5L484"/>
<dbReference type="SUPFAM" id="SSF101690">
    <property type="entry name" value="PAZ domain"/>
    <property type="match status" value="1"/>
</dbReference>
<dbReference type="SUPFAM" id="SSF53098">
    <property type="entry name" value="Ribonuclease H-like"/>
    <property type="match status" value="1"/>
</dbReference>
<dbReference type="InterPro" id="IPR012337">
    <property type="entry name" value="RNaseH-like_sf"/>
</dbReference>
<evidence type="ECO:0000313" key="4">
    <source>
        <dbReference type="Proteomes" id="UP000177622"/>
    </source>
</evidence>
<dbReference type="GeneID" id="34581397"/>
<dbReference type="SMART" id="SM00950">
    <property type="entry name" value="Piwi"/>
    <property type="match status" value="1"/>
</dbReference>
<protein>
    <recommendedName>
        <fullName evidence="2">Piwi domain-containing protein</fullName>
    </recommendedName>
</protein>
<feature type="region of interest" description="Disordered" evidence="1">
    <location>
        <begin position="1"/>
        <end position="81"/>
    </location>
</feature>
<feature type="region of interest" description="Disordered" evidence="1">
    <location>
        <begin position="411"/>
        <end position="464"/>
    </location>
</feature>
<dbReference type="AlphaFoldDB" id="A0A1F5L484"/>
<dbReference type="InterPro" id="IPR045246">
    <property type="entry name" value="Piwi_ago-like"/>
</dbReference>
<feature type="compositionally biased region" description="Basic and acidic residues" evidence="1">
    <location>
        <begin position="1"/>
        <end position="37"/>
    </location>
</feature>
<evidence type="ECO:0000313" key="3">
    <source>
        <dbReference type="EMBL" id="OGE48044.1"/>
    </source>
</evidence>
<dbReference type="Pfam" id="PF02170">
    <property type="entry name" value="PAZ"/>
    <property type="match status" value="1"/>
</dbReference>
<dbReference type="CDD" id="cd04657">
    <property type="entry name" value="Piwi_ago-like"/>
    <property type="match status" value="1"/>
</dbReference>
<proteinExistence type="predicted"/>
<dbReference type="PANTHER" id="PTHR22891">
    <property type="entry name" value="EUKARYOTIC TRANSLATION INITIATION FACTOR 2C"/>
    <property type="match status" value="1"/>
</dbReference>
<name>A0A1F5L484_PENAI</name>
<dbReference type="InterPro" id="IPR003100">
    <property type="entry name" value="PAZ_dom"/>
</dbReference>
<dbReference type="InterPro" id="IPR003165">
    <property type="entry name" value="Piwi"/>
</dbReference>
<dbReference type="InterPro" id="IPR036397">
    <property type="entry name" value="RNaseH_sf"/>
</dbReference>
<evidence type="ECO:0000256" key="1">
    <source>
        <dbReference type="SAM" id="MobiDB-lite"/>
    </source>
</evidence>
<dbReference type="Pfam" id="PF16486">
    <property type="entry name" value="ArgoN"/>
    <property type="match status" value="1"/>
</dbReference>
<dbReference type="InterPro" id="IPR036085">
    <property type="entry name" value="PAZ_dom_sf"/>
</dbReference>
<dbReference type="RefSeq" id="XP_022483500.1">
    <property type="nucleotide sequence ID" value="XM_022636663.1"/>
</dbReference>
<dbReference type="InterPro" id="IPR032472">
    <property type="entry name" value="ArgoL2"/>
</dbReference>
<evidence type="ECO:0000259" key="2">
    <source>
        <dbReference type="PROSITE" id="PS50822"/>
    </source>
</evidence>
<reference evidence="3 4" key="1">
    <citation type="journal article" date="2016" name="Sci. Rep.">
        <title>Penicillium arizonense, a new, genome sequenced fungal species, reveals a high chemical diversity in secreted metabolites.</title>
        <authorList>
            <person name="Grijseels S."/>
            <person name="Nielsen J.C."/>
            <person name="Randelovic M."/>
            <person name="Nielsen J."/>
            <person name="Nielsen K.F."/>
            <person name="Workman M."/>
            <person name="Frisvad J.C."/>
        </authorList>
    </citation>
    <scope>NUCLEOTIDE SEQUENCE [LARGE SCALE GENOMIC DNA]</scope>
    <source>
        <strain evidence="3 4">CBS 141311</strain>
    </source>
</reference>
<dbReference type="OrthoDB" id="10252740at2759"/>
<feature type="compositionally biased region" description="Basic and acidic residues" evidence="1">
    <location>
        <begin position="48"/>
        <end position="81"/>
    </location>
</feature>
<dbReference type="PROSITE" id="PS50822">
    <property type="entry name" value="PIWI"/>
    <property type="match status" value="1"/>
</dbReference>
<dbReference type="Gene3D" id="3.30.420.10">
    <property type="entry name" value="Ribonuclease H-like superfamily/Ribonuclease H"/>
    <property type="match status" value="1"/>
</dbReference>
<dbReference type="CDD" id="cd02846">
    <property type="entry name" value="PAZ_argonaute_like"/>
    <property type="match status" value="1"/>
</dbReference>
<dbReference type="Proteomes" id="UP000177622">
    <property type="component" value="Unassembled WGS sequence"/>
</dbReference>
<dbReference type="InterPro" id="IPR014811">
    <property type="entry name" value="ArgoL1"/>
</dbReference>
<dbReference type="Gene3D" id="3.40.50.2300">
    <property type="match status" value="1"/>
</dbReference>
<sequence>MSDHWSRGRGDRGRGRDRGCGDRNRGAGDRGDWRGRGETPFLPAGRGDGNRGDFRGTLRGRGGDRCGGDRDRGDFRGSGDFLGRGEFRGGRRCGRGDMNNYGPPIFRQGETIPAPSTDVTKTENDVAQALAVSGQKTPRQAKYPERPSYGTAGRPVTLYANYLPLRLPNKQLFRYHISIAADSGGRSAPVGKKARHIVRLLLEEHFPQEKNSIASDFRSTLVSCVKLTEGNYDVRYKEGLENDYAETPRVHSVTIQYTGEVNPADLVNYLTATSTGTMFDYKEETIAALNVIIGHHPKMDDGVVSVGANRHYSLRQGTMESFNIGGGLCITRGYFVSARAATARVLLNVQIKYIACYNEGPLANVIQGYGNRNTYHLEKFLKSLRVRITHIARKNSRGQPRPRIKPIYGLANRGDGASSANPPKVAHHGAGPNDVEFFMDESSPRPVSVPGALEPKAMKAKKAPRAGPAEAGRYTTVAAFFKKEYNMSLDANLPVVNVGSYDRPIYLPCEVCEIEPGQPAKSKLFGDQIASMRKFAVMGRKPGQNAQSIISKGVGVLGLGQPLNATLSAFGINPSTDLITVPGRVLPAPNVYYKEGNRIKEIRTNAGSWNMRHIQFSKPSAMKSWTYIYIDQQGSRPIFHNPDQLNASLEGFRKTLRDMGMSVNPHNVGKRVVLTGKNDAAEIDAAVLELQRQHNPVFILGIFYKKDTGIYNCVKQVCDVRCGIRNVNVLAEKLVSPSDQYNANVGLKINLKLGGANQALRAADLGIISEGKTMIVGIDVTHPSPGSASSAPSVAGIVASVDSTLAQWPAEIRVQGARQEMVADLETLLVSRLLHWRNRNKTLPENIIVYRDGVSEGQYNKVIDQELPLLQAACKKSYPVDQSKKGLPRLAIIVVGKRHNTRFYPTTEKDSNRDNPIPGTVVDRGVSEARNWDFFLQAHSALQGTARPAHYFTLWDEIFYPRHPATLGGPGAADVLQDLTHKMCYIFGRATKAVSVCPPAYYADLVCTRARCFLSDLFDPSSNDSGSDSSGTEGTANTSRIADVVIHPKIAETMFYI</sequence>
<feature type="domain" description="Piwi" evidence="2">
    <location>
        <begin position="698"/>
        <end position="1015"/>
    </location>
</feature>
<comment type="caution">
    <text evidence="3">The sequence shown here is derived from an EMBL/GenBank/DDBJ whole genome shotgun (WGS) entry which is preliminary data.</text>
</comment>
<gene>
    <name evidence="3" type="ORF">PENARI_c033G10197</name>
</gene>
<dbReference type="GO" id="GO:0003723">
    <property type="term" value="F:RNA binding"/>
    <property type="evidence" value="ECO:0007669"/>
    <property type="project" value="InterPro"/>
</dbReference>
<accession>A0A1F5L484</accession>
<dbReference type="EMBL" id="LXJU01000033">
    <property type="protein sequence ID" value="OGE48044.1"/>
    <property type="molecule type" value="Genomic_DNA"/>
</dbReference>
<organism evidence="3 4">
    <name type="scientific">Penicillium arizonense</name>
    <dbReference type="NCBI Taxonomy" id="1835702"/>
    <lineage>
        <taxon>Eukaryota</taxon>
        <taxon>Fungi</taxon>
        <taxon>Dikarya</taxon>
        <taxon>Ascomycota</taxon>
        <taxon>Pezizomycotina</taxon>
        <taxon>Eurotiomycetes</taxon>
        <taxon>Eurotiomycetidae</taxon>
        <taxon>Eurotiales</taxon>
        <taxon>Aspergillaceae</taxon>
        <taxon>Penicillium</taxon>
    </lineage>
</organism>
<dbReference type="Pfam" id="PF16488">
    <property type="entry name" value="ArgoL2"/>
    <property type="match status" value="1"/>
</dbReference>
<dbReference type="Pfam" id="PF02171">
    <property type="entry name" value="Piwi"/>
    <property type="match status" value="1"/>
</dbReference>
<dbReference type="Gene3D" id="2.170.260.10">
    <property type="entry name" value="paz domain"/>
    <property type="match status" value="1"/>
</dbReference>
<dbReference type="InterPro" id="IPR032474">
    <property type="entry name" value="Argonaute_N"/>
</dbReference>
<dbReference type="Pfam" id="PF08699">
    <property type="entry name" value="ArgoL1"/>
    <property type="match status" value="1"/>
</dbReference>
<keyword evidence="4" id="KW-1185">Reference proteome</keyword>